<feature type="domain" description="EGF-like" evidence="7">
    <location>
        <begin position="147"/>
        <end position="184"/>
    </location>
</feature>
<evidence type="ECO:0000256" key="5">
    <source>
        <dbReference type="SAM" id="Phobius"/>
    </source>
</evidence>
<evidence type="ECO:0000256" key="3">
    <source>
        <dbReference type="ARBA" id="ARBA00023157"/>
    </source>
</evidence>
<evidence type="ECO:0000313" key="8">
    <source>
        <dbReference type="EMBL" id="CAD5114859.1"/>
    </source>
</evidence>
<dbReference type="Proteomes" id="UP000549394">
    <property type="component" value="Unassembled WGS sequence"/>
</dbReference>
<dbReference type="InterPro" id="IPR000742">
    <property type="entry name" value="EGF"/>
</dbReference>
<keyword evidence="1 4" id="KW-0245">EGF-like domain</keyword>
<name>A0A7I8VHW3_9ANNE</name>
<dbReference type="InterPro" id="IPR018097">
    <property type="entry name" value="EGF_Ca-bd_CS"/>
</dbReference>
<evidence type="ECO:0000256" key="4">
    <source>
        <dbReference type="PROSITE-ProRule" id="PRU00076"/>
    </source>
</evidence>
<gene>
    <name evidence="8" type="ORF">DGYR_LOCUS3664</name>
</gene>
<dbReference type="SMART" id="SM00181">
    <property type="entry name" value="EGF"/>
    <property type="match status" value="4"/>
</dbReference>
<dbReference type="SMART" id="SM00179">
    <property type="entry name" value="EGF_CA"/>
    <property type="match status" value="3"/>
</dbReference>
<dbReference type="InterPro" id="IPR000152">
    <property type="entry name" value="EGF-type_Asp/Asn_hydroxyl_site"/>
</dbReference>
<dbReference type="Pfam" id="PF14670">
    <property type="entry name" value="FXa_inhibition"/>
    <property type="match status" value="1"/>
</dbReference>
<keyword evidence="2" id="KW-0677">Repeat</keyword>
<proteinExistence type="predicted"/>
<dbReference type="Pfam" id="PF07645">
    <property type="entry name" value="EGF_CA"/>
    <property type="match status" value="2"/>
</dbReference>
<dbReference type="OrthoDB" id="41109at2759"/>
<evidence type="ECO:0000256" key="2">
    <source>
        <dbReference type="ARBA" id="ARBA00022737"/>
    </source>
</evidence>
<comment type="caution">
    <text evidence="4">Lacks conserved residue(s) required for the propagation of feature annotation.</text>
</comment>
<dbReference type="InterPro" id="IPR050751">
    <property type="entry name" value="ECM_structural_protein"/>
</dbReference>
<keyword evidence="3" id="KW-1015">Disulfide bond</keyword>
<dbReference type="Gene3D" id="2.10.25.10">
    <property type="entry name" value="Laminin"/>
    <property type="match status" value="3"/>
</dbReference>
<keyword evidence="9" id="KW-1185">Reference proteome</keyword>
<accession>A0A7I8VHW3</accession>
<dbReference type="InterPro" id="IPR049883">
    <property type="entry name" value="NOTCH1_EGF-like"/>
</dbReference>
<dbReference type="PROSITE" id="PS50026">
    <property type="entry name" value="EGF_3"/>
    <property type="match status" value="1"/>
</dbReference>
<dbReference type="CDD" id="cd00054">
    <property type="entry name" value="EGF_CA"/>
    <property type="match status" value="3"/>
</dbReference>
<evidence type="ECO:0000256" key="1">
    <source>
        <dbReference type="ARBA" id="ARBA00022536"/>
    </source>
</evidence>
<keyword evidence="5" id="KW-0472">Membrane</keyword>
<dbReference type="PROSITE" id="PS00010">
    <property type="entry name" value="ASX_HYDROXYL"/>
    <property type="match status" value="1"/>
</dbReference>
<dbReference type="EMBL" id="CAJFCJ010000005">
    <property type="protein sequence ID" value="CAD5114859.1"/>
    <property type="molecule type" value="Genomic_DNA"/>
</dbReference>
<keyword evidence="5" id="KW-1133">Transmembrane helix</keyword>
<comment type="caution">
    <text evidence="8">The sequence shown here is derived from an EMBL/GenBank/DDBJ whole genome shotgun (WGS) entry which is preliminary data.</text>
</comment>
<feature type="chain" id="PRO_5029571695" evidence="6">
    <location>
        <begin position="21"/>
        <end position="450"/>
    </location>
</feature>
<keyword evidence="6" id="KW-0732">Signal</keyword>
<evidence type="ECO:0000313" key="9">
    <source>
        <dbReference type="Proteomes" id="UP000549394"/>
    </source>
</evidence>
<reference evidence="8 9" key="1">
    <citation type="submission" date="2020-08" db="EMBL/GenBank/DDBJ databases">
        <authorList>
            <person name="Hejnol A."/>
        </authorList>
    </citation>
    <scope>NUCLEOTIDE SEQUENCE [LARGE SCALE GENOMIC DNA]</scope>
</reference>
<dbReference type="PANTHER" id="PTHR24034">
    <property type="entry name" value="EGF-LIKE DOMAIN-CONTAINING PROTEIN"/>
    <property type="match status" value="1"/>
</dbReference>
<feature type="signal peptide" evidence="6">
    <location>
        <begin position="1"/>
        <end position="20"/>
    </location>
</feature>
<dbReference type="SUPFAM" id="SSF57184">
    <property type="entry name" value="Growth factor receptor domain"/>
    <property type="match status" value="1"/>
</dbReference>
<dbReference type="AlphaFoldDB" id="A0A7I8VHW3"/>
<sequence>MLREILFLLSILLINNIISAEDIQAEVDNNAVCQRKIREPKIILQPYYYPCCTPLRVRCKRSSGNEQRFGYNCIKYRQTKCKTQRKLCVYVERVEKYCCNGHKLVNGICKTIEENECHKCQHSCDFKKSTCTCLSGYELRDKFECLDIDECKKYPNICGNAECKNTKGSFYCKCKNGYELQNSTHCVDINECKIDNICQEECFNTPGSHFCQCKEGLRSNGSICLDINECKLTNRGGCSHSCKNDYGSYSCSCPLNMKLGADNHTCYSLTQSTEKTIESSSFQPLLGAKLDKSKKNTDGVLAGIIVSCIVGTILLILLIIFFYKKGWCNCCMAGIGVTADSPKKLQGPRIDNVYVEGISTIDKKGKEEENDANVESLYVNNAFKITDLPPNYKDVLNEINKELKNNDMTELNLNKEMEGKGEISKEEPIYGNVTNESEAEAVYVNVGSMS</sequence>
<evidence type="ECO:0000256" key="6">
    <source>
        <dbReference type="SAM" id="SignalP"/>
    </source>
</evidence>
<dbReference type="GO" id="GO:0005509">
    <property type="term" value="F:calcium ion binding"/>
    <property type="evidence" value="ECO:0007669"/>
    <property type="project" value="InterPro"/>
</dbReference>
<evidence type="ECO:0000259" key="7">
    <source>
        <dbReference type="PROSITE" id="PS50026"/>
    </source>
</evidence>
<dbReference type="InterPro" id="IPR001881">
    <property type="entry name" value="EGF-like_Ca-bd_dom"/>
</dbReference>
<organism evidence="8 9">
    <name type="scientific">Dimorphilus gyrociliatus</name>
    <dbReference type="NCBI Taxonomy" id="2664684"/>
    <lineage>
        <taxon>Eukaryota</taxon>
        <taxon>Metazoa</taxon>
        <taxon>Spiralia</taxon>
        <taxon>Lophotrochozoa</taxon>
        <taxon>Annelida</taxon>
        <taxon>Polychaeta</taxon>
        <taxon>Polychaeta incertae sedis</taxon>
        <taxon>Dinophilidae</taxon>
        <taxon>Dimorphilus</taxon>
    </lineage>
</organism>
<dbReference type="PROSITE" id="PS01187">
    <property type="entry name" value="EGF_CA"/>
    <property type="match status" value="1"/>
</dbReference>
<feature type="transmembrane region" description="Helical" evidence="5">
    <location>
        <begin position="300"/>
        <end position="323"/>
    </location>
</feature>
<keyword evidence="5" id="KW-0812">Transmembrane</keyword>
<dbReference type="InterPro" id="IPR009030">
    <property type="entry name" value="Growth_fac_rcpt_cys_sf"/>
</dbReference>
<protein>
    <submittedName>
        <fullName evidence="8">DgyrCDS3894</fullName>
    </submittedName>
</protein>
<dbReference type="FunFam" id="2.10.25.10:FF:000119">
    <property type="entry name" value="vitamin K-dependent protein S"/>
    <property type="match status" value="1"/>
</dbReference>
<dbReference type="PANTHER" id="PTHR24034:SF200">
    <property type="entry name" value="EGF-LIKE AND EMI DOMAIN-CONTAINING PROTEIN 1"/>
    <property type="match status" value="1"/>
</dbReference>